<dbReference type="InterPro" id="IPR001547">
    <property type="entry name" value="Glyco_hydro_5"/>
</dbReference>
<protein>
    <submittedName>
        <fullName evidence="8">Chitin binding protein</fullName>
    </submittedName>
</protein>
<keyword evidence="2" id="KW-0378">Hydrolase</keyword>
<evidence type="ECO:0000256" key="4">
    <source>
        <dbReference type="PIRSR" id="PIRSR606710-1"/>
    </source>
</evidence>
<feature type="domain" description="Beta-xylosidase C-terminal Concanavalin A-like" evidence="7">
    <location>
        <begin position="622"/>
        <end position="809"/>
    </location>
</feature>
<dbReference type="EMBL" id="BAZW01000005">
    <property type="protein sequence ID" value="GAO28864.1"/>
    <property type="molecule type" value="Genomic_DNA"/>
</dbReference>
<evidence type="ECO:0000259" key="6">
    <source>
        <dbReference type="Pfam" id="PF00150"/>
    </source>
</evidence>
<feature type="active site" description="Proton donor" evidence="4">
    <location>
        <position position="505"/>
    </location>
</feature>
<comment type="similarity">
    <text evidence="1">Belongs to the glycosyl hydrolase 43 family.</text>
</comment>
<evidence type="ECO:0000256" key="5">
    <source>
        <dbReference type="PIRSR" id="PIRSR606710-2"/>
    </source>
</evidence>
<organism evidence="8 9">
    <name type="scientific">Geofilum rubicundum JCM 15548</name>
    <dbReference type="NCBI Taxonomy" id="1236989"/>
    <lineage>
        <taxon>Bacteria</taxon>
        <taxon>Pseudomonadati</taxon>
        <taxon>Bacteroidota</taxon>
        <taxon>Bacteroidia</taxon>
        <taxon>Marinilabiliales</taxon>
        <taxon>Marinilabiliaceae</taxon>
        <taxon>Geofilum</taxon>
    </lineage>
</organism>
<evidence type="ECO:0000256" key="1">
    <source>
        <dbReference type="ARBA" id="ARBA00009865"/>
    </source>
</evidence>
<evidence type="ECO:0000313" key="9">
    <source>
        <dbReference type="Proteomes" id="UP000032900"/>
    </source>
</evidence>
<dbReference type="Pfam" id="PF04616">
    <property type="entry name" value="Glyco_hydro_43"/>
    <property type="match status" value="1"/>
</dbReference>
<dbReference type="GO" id="GO:0004553">
    <property type="term" value="F:hydrolase activity, hydrolyzing O-glycosyl compounds"/>
    <property type="evidence" value="ECO:0007669"/>
    <property type="project" value="InterPro"/>
</dbReference>
<reference evidence="8 9" key="1">
    <citation type="journal article" date="2015" name="Microbes Environ.">
        <title>Distribution and evolution of nitrogen fixation genes in the phylum bacteroidetes.</title>
        <authorList>
            <person name="Inoue J."/>
            <person name="Oshima K."/>
            <person name="Suda W."/>
            <person name="Sakamoto M."/>
            <person name="Iino T."/>
            <person name="Noda S."/>
            <person name="Hongoh Y."/>
            <person name="Hattori M."/>
            <person name="Ohkuma M."/>
        </authorList>
    </citation>
    <scope>NUCLEOTIDE SEQUENCE [LARGE SCALE GENOMIC DNA]</scope>
    <source>
        <strain evidence="8">JCM 15548</strain>
    </source>
</reference>
<dbReference type="Pfam" id="PF00150">
    <property type="entry name" value="Cellulase"/>
    <property type="match status" value="1"/>
</dbReference>
<dbReference type="InterPro" id="IPR013320">
    <property type="entry name" value="ConA-like_dom_sf"/>
</dbReference>
<dbReference type="Pfam" id="PF17851">
    <property type="entry name" value="GH43_C2"/>
    <property type="match status" value="1"/>
</dbReference>
<dbReference type="InterPro" id="IPR041542">
    <property type="entry name" value="GH43_C2"/>
</dbReference>
<dbReference type="Proteomes" id="UP000032900">
    <property type="component" value="Unassembled WGS sequence"/>
</dbReference>
<dbReference type="SUPFAM" id="SSF49899">
    <property type="entry name" value="Concanavalin A-like lectins/glucanases"/>
    <property type="match status" value="1"/>
</dbReference>
<feature type="domain" description="Glycoside hydrolase family 5" evidence="6">
    <location>
        <begin position="16"/>
        <end position="233"/>
    </location>
</feature>
<dbReference type="Gene3D" id="2.60.120.200">
    <property type="match status" value="1"/>
</dbReference>
<evidence type="ECO:0000313" key="8">
    <source>
        <dbReference type="EMBL" id="GAO28864.1"/>
    </source>
</evidence>
<dbReference type="STRING" id="1236989.JCM15548_1999"/>
<keyword evidence="9" id="KW-1185">Reference proteome</keyword>
<keyword evidence="3" id="KW-0326">Glycosidase</keyword>
<accession>A0A0E9LUE5</accession>
<proteinExistence type="inferred from homology"/>
<dbReference type="InterPro" id="IPR051795">
    <property type="entry name" value="Glycosyl_Hydrlase_43"/>
</dbReference>
<dbReference type="InterPro" id="IPR017853">
    <property type="entry name" value="GH"/>
</dbReference>
<feature type="site" description="Important for catalytic activity, responsible for pKa modulation of the active site Glu and correct orientation of both the proton donor and substrate" evidence="5">
    <location>
        <position position="458"/>
    </location>
</feature>
<feature type="active site" description="Proton acceptor" evidence="4">
    <location>
        <position position="349"/>
    </location>
</feature>
<dbReference type="CDD" id="cd09001">
    <property type="entry name" value="GH43_FsAxh1-like"/>
    <property type="match status" value="1"/>
</dbReference>
<dbReference type="SUPFAM" id="SSF51445">
    <property type="entry name" value="(Trans)glycosidases"/>
    <property type="match status" value="1"/>
</dbReference>
<dbReference type="Gene3D" id="3.20.20.80">
    <property type="entry name" value="Glycosidases"/>
    <property type="match status" value="1"/>
</dbReference>
<sequence>MPDLQSGLIDDILEAGWMMNFLRLHMDPYWSNTPGCTPDGHELPNCFSETRFRKYLDEVFIPMAEYAISKGLYVIIRPPGVSPEVIGVEDDYNYADYLMTVWDIMSSHPRIKNRHEIMFELANEPVRIKLADGSVGANTQAHFDVLKEIFQPIVDRIRSNGFHNVLWIPGSGYQAHYKGFAVNPIEGDNIGYAVHIYPGWFGSANGYEEFKSEWDAQVKPVADMAPIVITEMDWADEKYESSWGKGHTGTAGGEGFGANFKKMMDDSGNASWLLFTDAHLLAQFTGEPPAPGEPYTFLNDPEACPWPVYHWYQEYALKDYPRPAFERQSLSDNGDGTYTNPLIHADFPDPDVIRVGDVYYMVSTTMHIFPGATLLKSYDLVNWEYCSNPLEMIASSDAYQLLNGEDRYARGQWASSLRYHNGQFYILFNTLDEGSFLLTAEDPEGLWSLKPLAGSYYDPGLLFDEDGKIYVVHGINTLKMTELNENFEALGHDEVVVERPGEGLEGSHLYKINGYYYIYATYGGWPASQVVFRSANIMGPYEEKFLLDDDNIHQGALIETQTGEWWTVMFYDKGAFGRLPNLQPVAWNDNWPVVGANGQGVTTFRKPDVGREYPTKVLPTNDNFRHYKLGGQWGWNHQADHSKWSLFDRPGFLRLQTAGVVSGFLEARNTLTQRIFAYHSDEIDSYGTIKLHIQEMKEGDVAGLAVFQDPYAFIGVKVVDGEKRLIMENNGLEQTGAAIAEPVIYLRAVANYGSSKARFFYSLDNTSYTPFGSELDMAFNLSIFTGNKFGIFNYATKEPGGYVDVDWFSTEKNFSEERFYDDRFTGYTEEQLTLTRLYVESDNLNMLLGTSKTLNVYAVYQDGHEENVTSSAEFMVSRPDVIKMVYGQLIALKNGTAIITASYEGPLGGSQSLEINVVSKTFPLISGLFNPSIWENGSFNEATGELITGQWGFGGWQYDNGIDLSDYKYIVVQLKQATNSGASFRLFDESSYWSSAATYDLGSQTQLVVDLHNMQKEVGGQMVPANPANLYIIGFWSHGNIPILIDRVYLSNSDDLTPTALKETLRQTSETDIVDVYNLTGVRLKSGVYVKMLRMVCRWGFTSSGTSFWVVRRWS</sequence>
<comment type="caution">
    <text evidence="8">The sequence shown here is derived from an EMBL/GenBank/DDBJ whole genome shotgun (WGS) entry which is preliminary data.</text>
</comment>
<name>A0A0E9LUE5_9BACT</name>
<evidence type="ECO:0000256" key="2">
    <source>
        <dbReference type="ARBA" id="ARBA00022801"/>
    </source>
</evidence>
<dbReference type="PANTHER" id="PTHR42812">
    <property type="entry name" value="BETA-XYLOSIDASE"/>
    <property type="match status" value="1"/>
</dbReference>
<dbReference type="Gene3D" id="2.60.40.1080">
    <property type="match status" value="1"/>
</dbReference>
<dbReference type="AlphaFoldDB" id="A0A0E9LUE5"/>
<dbReference type="InterPro" id="IPR006710">
    <property type="entry name" value="Glyco_hydro_43"/>
</dbReference>
<dbReference type="GO" id="GO:0000272">
    <property type="term" value="P:polysaccharide catabolic process"/>
    <property type="evidence" value="ECO:0007669"/>
    <property type="project" value="InterPro"/>
</dbReference>
<dbReference type="InterPro" id="IPR023296">
    <property type="entry name" value="Glyco_hydro_beta-prop_sf"/>
</dbReference>
<evidence type="ECO:0000256" key="3">
    <source>
        <dbReference type="ARBA" id="ARBA00023295"/>
    </source>
</evidence>
<dbReference type="Gene3D" id="2.115.10.20">
    <property type="entry name" value="Glycosyl hydrolase domain, family 43"/>
    <property type="match status" value="1"/>
</dbReference>
<dbReference type="SUPFAM" id="SSF75005">
    <property type="entry name" value="Arabinanase/levansucrase/invertase"/>
    <property type="match status" value="1"/>
</dbReference>
<evidence type="ECO:0000259" key="7">
    <source>
        <dbReference type="Pfam" id="PF17851"/>
    </source>
</evidence>
<gene>
    <name evidence="8" type="ORF">JCM15548_1999</name>
</gene>
<dbReference type="PANTHER" id="PTHR42812:SF12">
    <property type="entry name" value="BETA-XYLOSIDASE-RELATED"/>
    <property type="match status" value="1"/>
</dbReference>